<dbReference type="SUPFAM" id="SSF50156">
    <property type="entry name" value="PDZ domain-like"/>
    <property type="match status" value="1"/>
</dbReference>
<dbReference type="InterPro" id="IPR035269">
    <property type="entry name" value="PSMD9"/>
</dbReference>
<dbReference type="Pfam" id="PF18265">
    <property type="entry name" value="Nas2_N"/>
    <property type="match status" value="1"/>
</dbReference>
<gene>
    <name evidence="6" type="ORF">WMSIL1_LOCUS14031</name>
</gene>
<proteinExistence type="inferred from homology"/>
<accession>A0A564ZC98</accession>
<keyword evidence="2" id="KW-0143">Chaperone</keyword>
<dbReference type="Proteomes" id="UP000321570">
    <property type="component" value="Unassembled WGS sequence"/>
</dbReference>
<evidence type="ECO:0008006" key="8">
    <source>
        <dbReference type="Google" id="ProtNLM"/>
    </source>
</evidence>
<evidence type="ECO:0000256" key="1">
    <source>
        <dbReference type="ARBA" id="ARBA00005256"/>
    </source>
</evidence>
<evidence type="ECO:0000313" key="7">
    <source>
        <dbReference type="Proteomes" id="UP000321570"/>
    </source>
</evidence>
<dbReference type="InterPro" id="IPR041489">
    <property type="entry name" value="PDZ_6"/>
</dbReference>
<dbReference type="GO" id="GO:0070682">
    <property type="term" value="P:proteasome regulatory particle assembly"/>
    <property type="evidence" value="ECO:0007669"/>
    <property type="project" value="InterPro"/>
</dbReference>
<evidence type="ECO:0000259" key="4">
    <source>
        <dbReference type="Pfam" id="PF17820"/>
    </source>
</evidence>
<dbReference type="Gene3D" id="6.10.140.1710">
    <property type="match status" value="1"/>
</dbReference>
<name>A0A564ZC98_HYMDI</name>
<feature type="domain" description="PDZ" evidence="4">
    <location>
        <begin position="115"/>
        <end position="170"/>
    </location>
</feature>
<dbReference type="EMBL" id="CABIJS010000703">
    <property type="protein sequence ID" value="VUZ56424.1"/>
    <property type="molecule type" value="Genomic_DNA"/>
</dbReference>
<dbReference type="PANTHER" id="PTHR12651:SF1">
    <property type="entry name" value="26S PROTEASOME NON-ATPASE REGULATORY SUBUNIT 9"/>
    <property type="match status" value="1"/>
</dbReference>
<comment type="similarity">
    <text evidence="1">Belongs to the proteasome subunit p27 family.</text>
</comment>
<sequence length="201" mass="21783">MMGNSAVVQEFQELEKRRKAIEAEIDAYTEILKSNKNVGMHGPLIDPEGFPRNDIDLVAVRMARNKIICLNTDYKELMAKLEDVSSRLLAKQTSTAEPMDTGTPDELPPKAFLNVDQVTPGSPSDLAGIRVGDQIVRFGSLLSSNFTGLSAVVGVVRATAPKDSIPVTIIRKEGGTSNVLRLVLTKPESGQSLGFHIVPIK</sequence>
<reference evidence="6 7" key="1">
    <citation type="submission" date="2019-07" db="EMBL/GenBank/DDBJ databases">
        <authorList>
            <person name="Jastrzebski P J."/>
            <person name="Paukszto L."/>
            <person name="Jastrzebski P J."/>
        </authorList>
    </citation>
    <scope>NUCLEOTIDE SEQUENCE [LARGE SCALE GENOMIC DNA]</scope>
    <source>
        <strain evidence="6 7">WMS-il1</strain>
    </source>
</reference>
<evidence type="ECO:0000256" key="3">
    <source>
        <dbReference type="SAM" id="Coils"/>
    </source>
</evidence>
<protein>
    <recommendedName>
        <fullName evidence="8">26S proteasome non-ATPase regulatory subunit 9</fullName>
    </recommendedName>
</protein>
<keyword evidence="7" id="KW-1185">Reference proteome</keyword>
<keyword evidence="3" id="KW-0175">Coiled coil</keyword>
<dbReference type="InterPro" id="IPR036034">
    <property type="entry name" value="PDZ_sf"/>
</dbReference>
<feature type="domain" description="Nas2 N-terminal" evidence="5">
    <location>
        <begin position="11"/>
        <end position="83"/>
    </location>
</feature>
<organism evidence="6 7">
    <name type="scientific">Hymenolepis diminuta</name>
    <name type="common">Rat tapeworm</name>
    <dbReference type="NCBI Taxonomy" id="6216"/>
    <lineage>
        <taxon>Eukaryota</taxon>
        <taxon>Metazoa</taxon>
        <taxon>Spiralia</taxon>
        <taxon>Lophotrochozoa</taxon>
        <taxon>Platyhelminthes</taxon>
        <taxon>Cestoda</taxon>
        <taxon>Eucestoda</taxon>
        <taxon>Cyclophyllidea</taxon>
        <taxon>Hymenolepididae</taxon>
        <taxon>Hymenolepis</taxon>
    </lineage>
</organism>
<dbReference type="AlphaFoldDB" id="A0A564ZC98"/>
<evidence type="ECO:0000259" key="5">
    <source>
        <dbReference type="Pfam" id="PF18265"/>
    </source>
</evidence>
<evidence type="ECO:0000313" key="6">
    <source>
        <dbReference type="EMBL" id="VUZ56424.1"/>
    </source>
</evidence>
<dbReference type="GO" id="GO:0005634">
    <property type="term" value="C:nucleus"/>
    <property type="evidence" value="ECO:0007669"/>
    <property type="project" value="TreeGrafter"/>
</dbReference>
<dbReference type="GO" id="GO:0005737">
    <property type="term" value="C:cytoplasm"/>
    <property type="evidence" value="ECO:0007669"/>
    <property type="project" value="TreeGrafter"/>
</dbReference>
<feature type="coiled-coil region" evidence="3">
    <location>
        <begin position="4"/>
        <end position="31"/>
    </location>
</feature>
<dbReference type="Pfam" id="PF17820">
    <property type="entry name" value="PDZ_6"/>
    <property type="match status" value="1"/>
</dbReference>
<dbReference type="InterPro" id="IPR040815">
    <property type="entry name" value="Nas2_N"/>
</dbReference>
<dbReference type="PANTHER" id="PTHR12651">
    <property type="entry name" value="26S PROTEASOME NON-ATPASE REGULATORY SUBUNIT 9"/>
    <property type="match status" value="1"/>
</dbReference>
<dbReference type="Gene3D" id="2.30.42.10">
    <property type="match status" value="1"/>
</dbReference>
<evidence type="ECO:0000256" key="2">
    <source>
        <dbReference type="ARBA" id="ARBA00023186"/>
    </source>
</evidence>